<dbReference type="FunFam" id="3.40.50.300:FF:000119">
    <property type="entry name" value="Sulfate adenylyltransferase subunit 1"/>
    <property type="match status" value="1"/>
</dbReference>
<evidence type="ECO:0000256" key="1">
    <source>
        <dbReference type="ARBA" id="ARBA00001823"/>
    </source>
</evidence>
<feature type="binding site" evidence="17">
    <location>
        <begin position="463"/>
        <end position="470"/>
    </location>
    <ligand>
        <name>ATP</name>
        <dbReference type="ChEBI" id="CHEBI:30616"/>
    </ligand>
</feature>
<keyword evidence="14" id="KW-0511">Multifunctional enzyme</keyword>
<dbReference type="InterPro" id="IPR002891">
    <property type="entry name" value="APS"/>
</dbReference>
<feature type="binding site" evidence="16">
    <location>
        <begin position="156"/>
        <end position="159"/>
    </location>
    <ligand>
        <name>GTP</name>
        <dbReference type="ChEBI" id="CHEBI:37565"/>
    </ligand>
</feature>
<dbReference type="PRINTS" id="PR00315">
    <property type="entry name" value="ELONGATNFCT"/>
</dbReference>
<dbReference type="OrthoDB" id="9804504at2"/>
<dbReference type="Proteomes" id="UP000066624">
    <property type="component" value="Chromosome"/>
</dbReference>
<dbReference type="InterPro" id="IPR011779">
    <property type="entry name" value="SO4_adenylTrfase_lsu"/>
</dbReference>
<evidence type="ECO:0000256" key="10">
    <source>
        <dbReference type="ARBA" id="ARBA00022741"/>
    </source>
</evidence>
<evidence type="ECO:0000256" key="5">
    <source>
        <dbReference type="ARBA" id="ARBA00005438"/>
    </source>
</evidence>
<dbReference type="EC" id="2.7.1.25" evidence="17"/>
<feature type="active site" description="Phosphoserine intermediate" evidence="17">
    <location>
        <position position="537"/>
    </location>
</feature>
<dbReference type="PANTHER" id="PTHR23115">
    <property type="entry name" value="TRANSLATION FACTOR"/>
    <property type="match status" value="1"/>
</dbReference>
<dbReference type="InterPro" id="IPR000795">
    <property type="entry name" value="T_Tr_GTP-bd_dom"/>
</dbReference>
<evidence type="ECO:0000256" key="4">
    <source>
        <dbReference type="ARBA" id="ARBA00004806"/>
    </source>
</evidence>
<evidence type="ECO:0000256" key="6">
    <source>
        <dbReference type="ARBA" id="ARBA00007237"/>
    </source>
</evidence>
<dbReference type="SUPFAM" id="SSF50465">
    <property type="entry name" value="EF-Tu/eEF-1alpha/eIF2-gamma C-terminal domain"/>
    <property type="match status" value="1"/>
</dbReference>
<comment type="similarity">
    <text evidence="17">Belongs to the APS kinase family.</text>
</comment>
<dbReference type="GO" id="GO:0004020">
    <property type="term" value="F:adenylylsulfate kinase activity"/>
    <property type="evidence" value="ECO:0007669"/>
    <property type="project" value="UniProtKB-UniRule"/>
</dbReference>
<dbReference type="GO" id="GO:0004781">
    <property type="term" value="F:sulfate adenylyltransferase (ATP) activity"/>
    <property type="evidence" value="ECO:0007669"/>
    <property type="project" value="UniProtKB-UniRule"/>
</dbReference>
<dbReference type="GO" id="GO:0003924">
    <property type="term" value="F:GTPase activity"/>
    <property type="evidence" value="ECO:0007669"/>
    <property type="project" value="InterPro"/>
</dbReference>
<keyword evidence="12 16" id="KW-0067">ATP-binding</keyword>
<dbReference type="GO" id="GO:0000103">
    <property type="term" value="P:sulfate assimilation"/>
    <property type="evidence" value="ECO:0007669"/>
    <property type="project" value="UniProtKB-UniRule"/>
</dbReference>
<reference evidence="18 19" key="1">
    <citation type="submission" date="2015-07" db="EMBL/GenBank/DDBJ databases">
        <authorList>
            <person name="Noorani M."/>
        </authorList>
    </citation>
    <scope>NUCLEOTIDE SEQUENCE [LARGE SCALE GENOMIC DNA]</scope>
    <source>
        <strain evidence="18 19">KCTC 42284</strain>
    </source>
</reference>
<keyword evidence="7" id="KW-0536">Nodulation</keyword>
<dbReference type="STRING" id="1579979.WM2015_526"/>
<dbReference type="PATRIC" id="fig|1579979.3.peg.531"/>
<dbReference type="CDD" id="cd03695">
    <property type="entry name" value="CysN_NodQ_II"/>
    <property type="match status" value="1"/>
</dbReference>
<feature type="binding site" evidence="16">
    <location>
        <begin position="22"/>
        <end position="29"/>
    </location>
    <ligand>
        <name>GTP</name>
        <dbReference type="ChEBI" id="CHEBI:37565"/>
    </ligand>
</feature>
<gene>
    <name evidence="17" type="primary">cysC</name>
    <name evidence="16" type="synonym">cysN</name>
    <name evidence="18" type="ORF">WM2015_526</name>
</gene>
<comment type="function">
    <text evidence="3 17">Catalyzes the synthesis of activated sulfate.</text>
</comment>
<dbReference type="HAMAP" id="MF_00065">
    <property type="entry name" value="Adenylyl_sulf_kinase"/>
    <property type="match status" value="1"/>
</dbReference>
<dbReference type="SUPFAM" id="SSF50447">
    <property type="entry name" value="Translation proteins"/>
    <property type="match status" value="1"/>
</dbReference>
<comment type="function">
    <text evidence="2">APS kinase catalyzes the synthesis of activated sulfate.</text>
</comment>
<evidence type="ECO:0000256" key="13">
    <source>
        <dbReference type="ARBA" id="ARBA00023134"/>
    </source>
</evidence>
<dbReference type="NCBIfam" id="TIGR00455">
    <property type="entry name" value="apsK"/>
    <property type="match status" value="1"/>
</dbReference>
<protein>
    <recommendedName>
        <fullName evidence="16 17">Multifunctional fusion protein</fullName>
    </recommendedName>
    <domain>
        <recommendedName>
            <fullName evidence="16">Sulfate adenylyltransferase subunit 1</fullName>
            <ecNumber evidence="16">2.7.7.4</ecNumber>
        </recommendedName>
        <alternativeName>
            <fullName evidence="16">ATP-sulfurylase large subunit</fullName>
        </alternativeName>
        <alternativeName>
            <fullName evidence="16">Sulfate adenylate transferase</fullName>
            <shortName evidence="16">SAT</shortName>
        </alternativeName>
    </domain>
    <domain>
        <recommendedName>
            <fullName evidence="17">Adenylyl-sulfate kinase</fullName>
            <ecNumber evidence="17">2.7.1.25</ecNumber>
        </recommendedName>
        <alternativeName>
            <fullName evidence="17">APS kinase</fullName>
        </alternativeName>
        <alternativeName>
            <fullName evidence="17">ATP adenosine-5'-phosphosulfate 3'-phosphotransferase</fullName>
        </alternativeName>
        <alternativeName>
            <fullName evidence="17">Adenosine-5'-phosphosulfate kinase</fullName>
        </alternativeName>
    </domain>
</protein>
<dbReference type="NCBIfam" id="NF003478">
    <property type="entry name" value="PRK05124.1"/>
    <property type="match status" value="1"/>
</dbReference>
<evidence type="ECO:0000256" key="3">
    <source>
        <dbReference type="ARBA" id="ARBA00002632"/>
    </source>
</evidence>
<dbReference type="InterPro" id="IPR027417">
    <property type="entry name" value="P-loop_NTPase"/>
</dbReference>
<dbReference type="InterPro" id="IPR050100">
    <property type="entry name" value="TRAFAC_GTPase_members"/>
</dbReference>
<dbReference type="CDD" id="cd04095">
    <property type="entry name" value="CysN_NoDQ_III"/>
    <property type="match status" value="1"/>
</dbReference>
<keyword evidence="19" id="KW-1185">Reference proteome</keyword>
<evidence type="ECO:0000256" key="7">
    <source>
        <dbReference type="ARBA" id="ARBA00022458"/>
    </source>
</evidence>
<name>A0A0K0XT93_9GAMM</name>
<dbReference type="Gene3D" id="3.40.50.300">
    <property type="entry name" value="P-loop containing nucleotide triphosphate hydrolases"/>
    <property type="match status" value="2"/>
</dbReference>
<evidence type="ECO:0000256" key="14">
    <source>
        <dbReference type="ARBA" id="ARBA00023268"/>
    </source>
</evidence>
<dbReference type="FunFam" id="3.40.50.300:FF:000212">
    <property type="entry name" value="Adenylyl-sulfate kinase"/>
    <property type="match status" value="1"/>
</dbReference>
<evidence type="ECO:0000256" key="2">
    <source>
        <dbReference type="ARBA" id="ARBA00002357"/>
    </source>
</evidence>
<comment type="function">
    <text evidence="16">With CysD forms the ATP sulfurylase (ATPS) that catalyzes the adenylation of sulfate producing adenosine 5'-phosphosulfate (APS) and diphosphate, the first enzymatic step in sulfur assimilation pathway. APS synthesis involves the formation of a high-energy phosphoric-sulfuric acid anhydride bond driven by GTP hydrolysis by CysN coupled to ATP hydrolysis by CysD.</text>
</comment>
<comment type="pathway">
    <text evidence="16">Sulfur metabolism; hydrogen sulfide biosynthesis; sulfite from sulfate: step 1/3.</text>
</comment>
<dbReference type="NCBIfam" id="TIGR02034">
    <property type="entry name" value="CysN"/>
    <property type="match status" value="1"/>
</dbReference>
<dbReference type="NCBIfam" id="NF004035">
    <property type="entry name" value="PRK05506.1"/>
    <property type="match status" value="1"/>
</dbReference>
<dbReference type="CDD" id="cd04166">
    <property type="entry name" value="CysN_ATPS"/>
    <property type="match status" value="1"/>
</dbReference>
<organism evidence="18 19">
    <name type="scientific">Wenzhouxiangella marina</name>
    <dbReference type="NCBI Taxonomy" id="1579979"/>
    <lineage>
        <taxon>Bacteria</taxon>
        <taxon>Pseudomonadati</taxon>
        <taxon>Pseudomonadota</taxon>
        <taxon>Gammaproteobacteria</taxon>
        <taxon>Chromatiales</taxon>
        <taxon>Wenzhouxiangellaceae</taxon>
        <taxon>Wenzhouxiangella</taxon>
    </lineage>
</organism>
<feature type="binding site" evidence="16">
    <location>
        <begin position="101"/>
        <end position="105"/>
    </location>
    <ligand>
        <name>GTP</name>
        <dbReference type="ChEBI" id="CHEBI:37565"/>
    </ligand>
</feature>
<keyword evidence="8 16" id="KW-0808">Transferase</keyword>
<keyword evidence="13 16" id="KW-0342">GTP-binding</keyword>
<dbReference type="Gene3D" id="2.40.30.10">
    <property type="entry name" value="Translation factors"/>
    <property type="match status" value="2"/>
</dbReference>
<dbReference type="InterPro" id="IPR041757">
    <property type="entry name" value="CysN_GTP-bd"/>
</dbReference>
<comment type="catalytic activity">
    <reaction evidence="15 16">
        <text>sulfate + ATP + H(+) = adenosine 5'-phosphosulfate + diphosphate</text>
        <dbReference type="Rhea" id="RHEA:18133"/>
        <dbReference type="ChEBI" id="CHEBI:15378"/>
        <dbReference type="ChEBI" id="CHEBI:16189"/>
        <dbReference type="ChEBI" id="CHEBI:30616"/>
        <dbReference type="ChEBI" id="CHEBI:33019"/>
        <dbReference type="ChEBI" id="CHEBI:58243"/>
        <dbReference type="EC" id="2.7.7.4"/>
    </reaction>
</comment>
<accession>A0A0K0XT93</accession>
<evidence type="ECO:0000313" key="18">
    <source>
        <dbReference type="EMBL" id="AKS40908.1"/>
    </source>
</evidence>
<comment type="pathway">
    <text evidence="4 17">Sulfur metabolism; hydrogen sulfide biosynthesis; sulfite from sulfate: step 2/3.</text>
</comment>
<dbReference type="PROSITE" id="PS00301">
    <property type="entry name" value="G_TR_1"/>
    <property type="match status" value="1"/>
</dbReference>
<dbReference type="UniPathway" id="UPA00140">
    <property type="reaction ID" value="UER00204"/>
</dbReference>
<evidence type="ECO:0000256" key="16">
    <source>
        <dbReference type="HAMAP-Rule" id="MF_00062"/>
    </source>
</evidence>
<keyword evidence="10 16" id="KW-0547">Nucleotide-binding</keyword>
<dbReference type="Pfam" id="PF01583">
    <property type="entry name" value="APS_kinase"/>
    <property type="match status" value="1"/>
</dbReference>
<dbReference type="CDD" id="cd02027">
    <property type="entry name" value="APSK"/>
    <property type="match status" value="1"/>
</dbReference>
<dbReference type="GO" id="GO:0005524">
    <property type="term" value="F:ATP binding"/>
    <property type="evidence" value="ECO:0007669"/>
    <property type="project" value="UniProtKB-UniRule"/>
</dbReference>
<dbReference type="SUPFAM" id="SSF52540">
    <property type="entry name" value="P-loop containing nucleoside triphosphate hydrolases"/>
    <property type="match status" value="2"/>
</dbReference>
<comment type="catalytic activity">
    <reaction evidence="1 17">
        <text>adenosine 5'-phosphosulfate + ATP = 3'-phosphoadenylyl sulfate + ADP + H(+)</text>
        <dbReference type="Rhea" id="RHEA:24152"/>
        <dbReference type="ChEBI" id="CHEBI:15378"/>
        <dbReference type="ChEBI" id="CHEBI:30616"/>
        <dbReference type="ChEBI" id="CHEBI:58243"/>
        <dbReference type="ChEBI" id="CHEBI:58339"/>
        <dbReference type="ChEBI" id="CHEBI:456216"/>
        <dbReference type="EC" id="2.7.1.25"/>
    </reaction>
</comment>
<dbReference type="EC" id="2.7.7.4" evidence="16"/>
<comment type="similarity">
    <text evidence="16">Belongs to the TRAFAC class translation factor GTPase superfamily. Classic translation factor GTPase family. CysN/NodQ subfamily.</text>
</comment>
<dbReference type="GO" id="GO:0070814">
    <property type="term" value="P:hydrogen sulfide biosynthetic process"/>
    <property type="evidence" value="ECO:0007669"/>
    <property type="project" value="UniProtKB-UniRule"/>
</dbReference>
<dbReference type="EMBL" id="CP012154">
    <property type="protein sequence ID" value="AKS40908.1"/>
    <property type="molecule type" value="Genomic_DNA"/>
</dbReference>
<keyword evidence="17" id="KW-0597">Phosphoprotein</keyword>
<dbReference type="Pfam" id="PF22594">
    <property type="entry name" value="GTP-eEF1A_C"/>
    <property type="match status" value="1"/>
</dbReference>
<keyword evidence="11 17" id="KW-0418">Kinase</keyword>
<proteinExistence type="inferred from homology"/>
<evidence type="ECO:0000256" key="12">
    <source>
        <dbReference type="ARBA" id="ARBA00022840"/>
    </source>
</evidence>
<dbReference type="AlphaFoldDB" id="A0A0K0XT93"/>
<comment type="similarity">
    <text evidence="5">In the C-terminal section; belongs to the APS kinase family.</text>
</comment>
<dbReference type="PROSITE" id="PS51722">
    <property type="entry name" value="G_TR_2"/>
    <property type="match status" value="1"/>
</dbReference>
<dbReference type="InterPro" id="IPR009000">
    <property type="entry name" value="Transl_B-barrel_sf"/>
</dbReference>
<evidence type="ECO:0000256" key="9">
    <source>
        <dbReference type="ARBA" id="ARBA00022695"/>
    </source>
</evidence>
<dbReference type="GO" id="GO:0005525">
    <property type="term" value="F:GTP binding"/>
    <property type="evidence" value="ECO:0007669"/>
    <property type="project" value="UniProtKB-UniRule"/>
</dbReference>
<keyword evidence="9 16" id="KW-0548">Nucleotidyltransferase</keyword>
<dbReference type="RefSeq" id="WP_049724583.1">
    <property type="nucleotide sequence ID" value="NZ_CP012154.1"/>
</dbReference>
<sequence>MDIETLLEQHAGKDLLRFITCGSVDDGKSTLIGRLLLESQQVYEDQLDAVRRDSKKWGTQGDEADLALLVDGLQSEREQGITIDVAYRYFSTPKRKFIIADTPGHEQYTRNMATGASTADAAVILIDARHGLQTQTRRHSYIVSLLGIRQVVVAVNKMDLIDFDQARFEAIEADYRAFANKLDMTGVQVLPVSALGGDNVLERGPNLDWYEGATLLELLESLPAQDEAASRDFRLPVQYVNRHSASFRGFAGTVASGTIAVDEAVMVMPAGRQSRVKRIVTQDGDLASARAGQAITLELADEIDISRGDMLVRPDARPRVASGLDARLVWMVDTPLNPGRQYDLRFSSATVPATPELIHHRVDVNTLEHQHAEQLGLNDTGLVRWRLSQPTAFDAYSEHRPTGAFVVIDRISNLTVGAGMIVRPVTDSLADKSSNVVWHEHRIAKSQRAGQKSQRPAVLWFTGLSGAGKSSVANALEQALFQRGHHSYLLDGDNVRHGLNRDLGFTDEDRVENIRRIGEVARLMADAGLVVLSAFISPFRADRAMVRELMEPGEFVEIHVHASLETCESRDPKGLYAKARAGTIRHFTGIDSPYEAPEHPEVVLDTEKHSVEECVDLLLDYLRGRQILV</sequence>
<evidence type="ECO:0000256" key="8">
    <source>
        <dbReference type="ARBA" id="ARBA00022679"/>
    </source>
</evidence>
<dbReference type="NCBIfam" id="NF003013">
    <property type="entry name" value="PRK03846.1"/>
    <property type="match status" value="1"/>
</dbReference>
<dbReference type="InterPro" id="IPR009001">
    <property type="entry name" value="Transl_elong_EF1A/Init_IF2_C"/>
</dbReference>
<dbReference type="InterPro" id="IPR044139">
    <property type="entry name" value="CysN_NoDQ_III"/>
</dbReference>
<dbReference type="InterPro" id="IPR044138">
    <property type="entry name" value="CysN_II"/>
</dbReference>
<dbReference type="InterPro" id="IPR031157">
    <property type="entry name" value="G_TR_CS"/>
</dbReference>
<comment type="subunit">
    <text evidence="16">Heterodimer composed of CysD, the smaller subunit, and CysN.</text>
</comment>
<evidence type="ECO:0000256" key="17">
    <source>
        <dbReference type="HAMAP-Rule" id="MF_00065"/>
    </source>
</evidence>
<comment type="similarity">
    <text evidence="6">In the N-terminal section; belongs to the TRAFAC class translation factor GTPase superfamily. Classic translation factor GTPase family. CysN/NodQ subfamily.</text>
</comment>
<dbReference type="KEGG" id="wma:WM2015_526"/>
<evidence type="ECO:0000313" key="19">
    <source>
        <dbReference type="Proteomes" id="UP000066624"/>
    </source>
</evidence>
<dbReference type="InterPro" id="IPR059117">
    <property type="entry name" value="APS_kinase_dom"/>
</dbReference>
<evidence type="ECO:0000256" key="15">
    <source>
        <dbReference type="ARBA" id="ARBA00049370"/>
    </source>
</evidence>
<dbReference type="HAMAP" id="MF_00062">
    <property type="entry name" value="Sulf_adenylyltr_sub1"/>
    <property type="match status" value="1"/>
</dbReference>
<evidence type="ECO:0000256" key="11">
    <source>
        <dbReference type="ARBA" id="ARBA00022777"/>
    </source>
</evidence>
<dbReference type="InterPro" id="IPR054696">
    <property type="entry name" value="GTP-eEF1A_C"/>
</dbReference>
<dbReference type="Pfam" id="PF00009">
    <property type="entry name" value="GTP_EFTU"/>
    <property type="match status" value="1"/>
</dbReference>